<protein>
    <recommendedName>
        <fullName evidence="4">DUF4245 domain-containing protein</fullName>
    </recommendedName>
</protein>
<gene>
    <name evidence="2" type="ORF">SAMN05216259_103468</name>
</gene>
<organism evidence="2 3">
    <name type="scientific">Actinacidiphila guanduensis</name>
    <dbReference type="NCBI Taxonomy" id="310781"/>
    <lineage>
        <taxon>Bacteria</taxon>
        <taxon>Bacillati</taxon>
        <taxon>Actinomycetota</taxon>
        <taxon>Actinomycetes</taxon>
        <taxon>Kitasatosporales</taxon>
        <taxon>Streptomycetaceae</taxon>
        <taxon>Actinacidiphila</taxon>
    </lineage>
</organism>
<feature type="transmembrane region" description="Helical" evidence="1">
    <location>
        <begin position="17"/>
        <end position="35"/>
    </location>
</feature>
<dbReference type="AlphaFoldDB" id="A0A1H0AAR8"/>
<evidence type="ECO:0000313" key="3">
    <source>
        <dbReference type="Proteomes" id="UP000199341"/>
    </source>
</evidence>
<dbReference type="OrthoDB" id="5146801at2"/>
<dbReference type="EMBL" id="FNIE01000003">
    <property type="protein sequence ID" value="SDN30374.1"/>
    <property type="molecule type" value="Genomic_DNA"/>
</dbReference>
<dbReference type="STRING" id="310781.SAMN05216259_103468"/>
<keyword evidence="1" id="KW-0812">Transmembrane</keyword>
<accession>A0A1H0AAR8</accession>
<evidence type="ECO:0008006" key="4">
    <source>
        <dbReference type="Google" id="ProtNLM"/>
    </source>
</evidence>
<sequence>MEGVAADKRGNKTVRDLALSMVVLGVVVFGIYLFVPHGNGKRDPVKTETVSYNVELEQARRDAPYPVLGPTGLGARWRATSVQYSGADRRNVTWHLGFVDPEEQYVALEQTNGAAKAFAAQVTIGSHPDPGSGVAVAGATWQHWSGGRYDALVRTDKGVTTVVMGTAPQSQLVRLATSLRPTG</sequence>
<proteinExistence type="predicted"/>
<keyword evidence="3" id="KW-1185">Reference proteome</keyword>
<keyword evidence="1" id="KW-0472">Membrane</keyword>
<keyword evidence="1" id="KW-1133">Transmembrane helix</keyword>
<dbReference type="Pfam" id="PF14030">
    <property type="entry name" value="DUF4245"/>
    <property type="match status" value="1"/>
</dbReference>
<evidence type="ECO:0000256" key="1">
    <source>
        <dbReference type="SAM" id="Phobius"/>
    </source>
</evidence>
<name>A0A1H0AAR8_9ACTN</name>
<reference evidence="2 3" key="1">
    <citation type="submission" date="2016-10" db="EMBL/GenBank/DDBJ databases">
        <authorList>
            <person name="de Groot N.N."/>
        </authorList>
    </citation>
    <scope>NUCLEOTIDE SEQUENCE [LARGE SCALE GENOMIC DNA]</scope>
    <source>
        <strain evidence="2 3">CGMCC 4.2022</strain>
    </source>
</reference>
<dbReference type="InterPro" id="IPR025339">
    <property type="entry name" value="DUF4245"/>
</dbReference>
<dbReference type="Proteomes" id="UP000199341">
    <property type="component" value="Unassembled WGS sequence"/>
</dbReference>
<evidence type="ECO:0000313" key="2">
    <source>
        <dbReference type="EMBL" id="SDN30374.1"/>
    </source>
</evidence>